<dbReference type="InterPro" id="IPR015510">
    <property type="entry name" value="PGRP"/>
</dbReference>
<dbReference type="GO" id="GO:0009253">
    <property type="term" value="P:peptidoglycan catabolic process"/>
    <property type="evidence" value="ECO:0007669"/>
    <property type="project" value="InterPro"/>
</dbReference>
<reference evidence="1" key="1">
    <citation type="journal article" date="2019" name="bioRxiv">
        <title>The Genome of the Zebra Mussel, Dreissena polymorpha: A Resource for Invasive Species Research.</title>
        <authorList>
            <person name="McCartney M.A."/>
            <person name="Auch B."/>
            <person name="Kono T."/>
            <person name="Mallez S."/>
            <person name="Zhang Y."/>
            <person name="Obille A."/>
            <person name="Becker A."/>
            <person name="Abrahante J.E."/>
            <person name="Garbe J."/>
            <person name="Badalamenti J.P."/>
            <person name="Herman A."/>
            <person name="Mangelson H."/>
            <person name="Liachko I."/>
            <person name="Sullivan S."/>
            <person name="Sone E.D."/>
            <person name="Koren S."/>
            <person name="Silverstein K.A.T."/>
            <person name="Beckman K.B."/>
            <person name="Gohl D.M."/>
        </authorList>
    </citation>
    <scope>NUCLEOTIDE SEQUENCE</scope>
    <source>
        <strain evidence="1">Duluth1</strain>
        <tissue evidence="1">Whole animal</tissue>
    </source>
</reference>
<dbReference type="SUPFAM" id="SSF55846">
    <property type="entry name" value="N-acetylmuramoyl-L-alanine amidase-like"/>
    <property type="match status" value="1"/>
</dbReference>
<proteinExistence type="predicted"/>
<protein>
    <submittedName>
        <fullName evidence="1">Uncharacterized protein</fullName>
    </submittedName>
</protein>
<dbReference type="Gene3D" id="3.40.80.10">
    <property type="entry name" value="Peptidoglycan recognition protein-like"/>
    <property type="match status" value="1"/>
</dbReference>
<accession>A0A9D4LW97</accession>
<dbReference type="Proteomes" id="UP000828390">
    <property type="component" value="Unassembled WGS sequence"/>
</dbReference>
<keyword evidence="2" id="KW-1185">Reference proteome</keyword>
<dbReference type="GO" id="GO:0008745">
    <property type="term" value="F:N-acetylmuramoyl-L-alanine amidase activity"/>
    <property type="evidence" value="ECO:0007669"/>
    <property type="project" value="InterPro"/>
</dbReference>
<reference evidence="1" key="2">
    <citation type="submission" date="2020-11" db="EMBL/GenBank/DDBJ databases">
        <authorList>
            <person name="McCartney M.A."/>
            <person name="Auch B."/>
            <person name="Kono T."/>
            <person name="Mallez S."/>
            <person name="Becker A."/>
            <person name="Gohl D.M."/>
            <person name="Silverstein K.A.T."/>
            <person name="Koren S."/>
            <person name="Bechman K.B."/>
            <person name="Herman A."/>
            <person name="Abrahante J.E."/>
            <person name="Garbe J."/>
        </authorList>
    </citation>
    <scope>NUCLEOTIDE SEQUENCE</scope>
    <source>
        <strain evidence="1">Duluth1</strain>
        <tissue evidence="1">Whole animal</tissue>
    </source>
</reference>
<sequence length="89" mass="10569">MPKTWISNVIYLTEELVLNMNNVSMVRRPQWNAHSSKEDAQYMTMPVSHVFIHHTMMNECFSQIECIKEMRKIQHIHQDINGNCSCYII</sequence>
<evidence type="ECO:0000313" key="2">
    <source>
        <dbReference type="Proteomes" id="UP000828390"/>
    </source>
</evidence>
<dbReference type="PANTHER" id="PTHR11022">
    <property type="entry name" value="PEPTIDOGLYCAN RECOGNITION PROTEIN"/>
    <property type="match status" value="1"/>
</dbReference>
<dbReference type="PANTHER" id="PTHR11022:SF41">
    <property type="entry name" value="PEPTIDOGLYCAN-RECOGNITION PROTEIN LC-RELATED"/>
    <property type="match status" value="1"/>
</dbReference>
<name>A0A9D4LW97_DREPO</name>
<dbReference type="InterPro" id="IPR036505">
    <property type="entry name" value="Amidase/PGRP_sf"/>
</dbReference>
<evidence type="ECO:0000313" key="1">
    <source>
        <dbReference type="EMBL" id="KAH3864939.1"/>
    </source>
</evidence>
<comment type="caution">
    <text evidence="1">The sequence shown here is derived from an EMBL/GenBank/DDBJ whole genome shotgun (WGS) entry which is preliminary data.</text>
</comment>
<dbReference type="AlphaFoldDB" id="A0A9D4LW97"/>
<gene>
    <name evidence="1" type="ORF">DPMN_027972</name>
</gene>
<dbReference type="EMBL" id="JAIWYP010000002">
    <property type="protein sequence ID" value="KAH3864939.1"/>
    <property type="molecule type" value="Genomic_DNA"/>
</dbReference>
<organism evidence="1 2">
    <name type="scientific">Dreissena polymorpha</name>
    <name type="common">Zebra mussel</name>
    <name type="synonym">Mytilus polymorpha</name>
    <dbReference type="NCBI Taxonomy" id="45954"/>
    <lineage>
        <taxon>Eukaryota</taxon>
        <taxon>Metazoa</taxon>
        <taxon>Spiralia</taxon>
        <taxon>Lophotrochozoa</taxon>
        <taxon>Mollusca</taxon>
        <taxon>Bivalvia</taxon>
        <taxon>Autobranchia</taxon>
        <taxon>Heteroconchia</taxon>
        <taxon>Euheterodonta</taxon>
        <taxon>Imparidentia</taxon>
        <taxon>Neoheterodontei</taxon>
        <taxon>Myida</taxon>
        <taxon>Dreissenoidea</taxon>
        <taxon>Dreissenidae</taxon>
        <taxon>Dreissena</taxon>
    </lineage>
</organism>